<dbReference type="Proteomes" id="UP000660611">
    <property type="component" value="Unassembled WGS sequence"/>
</dbReference>
<evidence type="ECO:0000313" key="1">
    <source>
        <dbReference type="EMBL" id="GIG52203.1"/>
    </source>
</evidence>
<dbReference type="SUPFAM" id="SSF48371">
    <property type="entry name" value="ARM repeat"/>
    <property type="match status" value="1"/>
</dbReference>
<proteinExistence type="predicted"/>
<dbReference type="AlphaFoldDB" id="A0A919Q0Z8"/>
<gene>
    <name evidence="1" type="ORF">Dsi01nite_102440</name>
</gene>
<dbReference type="EMBL" id="BONQ01000172">
    <property type="protein sequence ID" value="GIG52203.1"/>
    <property type="molecule type" value="Genomic_DNA"/>
</dbReference>
<accession>A0A919Q0Z8</accession>
<dbReference type="InterPro" id="IPR016024">
    <property type="entry name" value="ARM-type_fold"/>
</dbReference>
<sequence length="411" mass="44014">MDAAALIAQLSDPDAARRADAKTRLCAAGSSAVPPLVAALRQETSERPYDVAMVLRRIGRPAVGPLVAELAGLAEARAGTARQWCSFALRLVLGGGNGSADLDQDLIAALAHRTPHVRVAAVLALENRRTFSREVLGALLELLADRHPEVRAAVTKVFVGLGERAVPDLQYIRSSGPGRLRPGALRVLAEIAGDRGLLPVDLAAVERLVRVKLGTESDRMPEGPAILGHWLALPGADQAAVLDALDLVDARPATMRLGYAATLRDAQRGPVAGKPWAERVFVTARLDGWTLVVGPWYGRWGGWHWYPDACRELSTTFGAAHAYSYGGSRRESAWLICEDGQIRRWLDPEDHTARVGARLPVERTRKPDAFEVAAAMSTSPTGPHTVREGDGLLAFVRNSAGLDTPPGALPI</sequence>
<evidence type="ECO:0000313" key="2">
    <source>
        <dbReference type="Proteomes" id="UP000660611"/>
    </source>
</evidence>
<dbReference type="InterPro" id="IPR011989">
    <property type="entry name" value="ARM-like"/>
</dbReference>
<organism evidence="1 2">
    <name type="scientific">Dactylosporangium siamense</name>
    <dbReference type="NCBI Taxonomy" id="685454"/>
    <lineage>
        <taxon>Bacteria</taxon>
        <taxon>Bacillati</taxon>
        <taxon>Actinomycetota</taxon>
        <taxon>Actinomycetes</taxon>
        <taxon>Micromonosporales</taxon>
        <taxon>Micromonosporaceae</taxon>
        <taxon>Dactylosporangium</taxon>
    </lineage>
</organism>
<reference evidence="1" key="1">
    <citation type="submission" date="2021-01" db="EMBL/GenBank/DDBJ databases">
        <title>Whole genome shotgun sequence of Dactylosporangium siamense NBRC 106093.</title>
        <authorList>
            <person name="Komaki H."/>
            <person name="Tamura T."/>
        </authorList>
    </citation>
    <scope>NUCLEOTIDE SEQUENCE</scope>
    <source>
        <strain evidence="1">NBRC 106093</strain>
    </source>
</reference>
<name>A0A919Q0Z8_9ACTN</name>
<protein>
    <recommendedName>
        <fullName evidence="3">HEAT repeat domain-containing protein</fullName>
    </recommendedName>
</protein>
<evidence type="ECO:0008006" key="3">
    <source>
        <dbReference type="Google" id="ProtNLM"/>
    </source>
</evidence>
<keyword evidence="2" id="KW-1185">Reference proteome</keyword>
<dbReference type="Gene3D" id="1.25.10.10">
    <property type="entry name" value="Leucine-rich Repeat Variant"/>
    <property type="match status" value="1"/>
</dbReference>
<dbReference type="RefSeq" id="WP_203853799.1">
    <property type="nucleotide sequence ID" value="NZ_BAAAVW010000038.1"/>
</dbReference>
<comment type="caution">
    <text evidence="1">The sequence shown here is derived from an EMBL/GenBank/DDBJ whole genome shotgun (WGS) entry which is preliminary data.</text>
</comment>